<evidence type="ECO:0000256" key="5">
    <source>
        <dbReference type="SAM" id="MobiDB-lite"/>
    </source>
</evidence>
<evidence type="ECO:0000313" key="7">
    <source>
        <dbReference type="EMBL" id="KAJ2892510.1"/>
    </source>
</evidence>
<dbReference type="Gene3D" id="1.10.1200.10">
    <property type="entry name" value="ACP-like"/>
    <property type="match status" value="1"/>
</dbReference>
<proteinExistence type="inferred from homology"/>
<dbReference type="PANTHER" id="PTHR43201:SF5">
    <property type="entry name" value="MEDIUM-CHAIN ACYL-COA LIGASE ACSF2, MITOCHONDRIAL"/>
    <property type="match status" value="1"/>
</dbReference>
<sequence length="1479" mass="161274">MRPLSRKNNRAEAHGATHPEEDLQKSFRLLFEDTVEKYPTRVALISLWQDGAELQAFGGANGCAIPKKDSAAANEAVPLPCASATASDASSRSPTPGGRQSTPVSTRTTQSLIQWTYEYLNFLSNTTATCLQSHGCMPGDTLVTFLWNSAEWAIFFWAAAKVGMTFVPLDPRTLPPGTDVQYLLETTKPAAIVVQDGDSARILDETLAAAAAKVTPAHLELQHKHKLKLKLKLKVCCSETSPPGWVIAQDAIASVEPVAVAPNRPQILHELSATSEDSDNHDDKTGNSCSLAEQPTERDGPWESKVGSSFPSGSAFISTSAGSSSDSAPLPALSSDPSAMDNPATTISGSTTSAPSLIVFTSGTTALPKGCPHTPQSLWSQSFDYDPHPTPGLVDKWLVHTPVSHIFAVNNCLRAWRYGHAVVFPSKSFDVTASLRALTEEKCTFMAAVPTLTRALLGHPEFPTDATECLRLRYVTMGGTLIREEDVKLCKDALGAETVIQAYGMSEGAPIVSWRRSDPLLDESGYHPGVGKVLPGAKVRVCRPGTKNIVEKGEVGELHIGGVSVIKQYLNDKRYESFYQDDQGHWLTTGDQVVMDQDEVLHVHGRYKDLIIRAGENINPVKIEAALNSNIAGIATQVVGAPDGVSGEVPIAVVESRGRVDKSLIAKTALSLGKMYALGGILSLGDLGIDSFPMTASGKARKQTLKELVVTFLSSNALIAPAPSPRNEEAGDGHKSCGTSPQEVTITNTHRDLSASEEARADECLPNPESVTKVYDGDGNSDHGGTCDGSCVYGASLPGEELTNSMSVATTSDEEVPIQDNKILSTIQDIILQLTHAKVGIDDDLGHSGDSITVLRYCDRVLNQLGVRLHIRDFAENRTLRQQADLISRRQAPGVELSNIPVSSVLGAPDLGDDDTSDPLVSVPPGIISFGISSTPPRGYLPGVRECISLGSNCLDELGLSSDDVEDILPIKSILHRFAAGQRFQSYSNRVGFKMKEGITVSAVRQAVESAISIRQMFRTALIKEANKTAFHIVLRPSETLFNRLVSVVDVKTEEERKDLLEDESPQSFPLPLTAQAVVISVQESGLVYLRMTLNHTVFDAVSLMPFYMDLDKLLNCPDWKPPAMIPFKLFSDLLSMYSTSLPAIDSAAFHVKRLRGISHHASSLFPKQKAPGWMISSDSTSPHFAARESVRKSIWSDWESSKEEFRFPRFGKIINLPALLSLQDSHDIKAPILMKAAVALLNMAVTGEDVALFTMIEHGRSWPFVPDWMQKTLPHIMSVDGPTLEWVLNMTNLPAGRSRRRKAVTVRQWLGQLAEEQNEIQRHVHAPWEAILEGLGDEAEVAIDATFRQTLVWDVSLPLLNMAGDYKKMVPIGRYDWADRYVFPPLFFLDRNITNIDLTINRSGLLWNACHLDKSNLFLVASWDTAQMNDRQVNSLAEGLADILRRLCNLENLDASVTDLLDQHLSHVEEFGLHSDLG</sequence>
<feature type="region of interest" description="Disordered" evidence="5">
    <location>
        <begin position="272"/>
        <end position="350"/>
    </location>
</feature>
<evidence type="ECO:0000256" key="3">
    <source>
        <dbReference type="ARBA" id="ARBA00022553"/>
    </source>
</evidence>
<gene>
    <name evidence="7" type="ORF">MKZ38_009694</name>
</gene>
<feature type="compositionally biased region" description="Low complexity" evidence="5">
    <location>
        <begin position="312"/>
        <end position="339"/>
    </location>
</feature>
<feature type="region of interest" description="Disordered" evidence="5">
    <location>
        <begin position="1"/>
        <end position="20"/>
    </location>
</feature>
<dbReference type="InterPro" id="IPR000873">
    <property type="entry name" value="AMP-dep_synth/lig_dom"/>
</dbReference>
<evidence type="ECO:0000313" key="8">
    <source>
        <dbReference type="Proteomes" id="UP001201980"/>
    </source>
</evidence>
<comment type="similarity">
    <text evidence="1">Belongs to the ATP-dependent AMP-binding enzyme family.</text>
</comment>
<dbReference type="Gene3D" id="3.30.559.30">
    <property type="entry name" value="Nonribosomal peptide synthetase, condensation domain"/>
    <property type="match status" value="1"/>
</dbReference>
<dbReference type="SUPFAM" id="SSF47336">
    <property type="entry name" value="ACP-like"/>
    <property type="match status" value="1"/>
</dbReference>
<keyword evidence="8" id="KW-1185">Reference proteome</keyword>
<organism evidence="7 8">
    <name type="scientific">Zalerion maritima</name>
    <dbReference type="NCBI Taxonomy" id="339359"/>
    <lineage>
        <taxon>Eukaryota</taxon>
        <taxon>Fungi</taxon>
        <taxon>Dikarya</taxon>
        <taxon>Ascomycota</taxon>
        <taxon>Pezizomycotina</taxon>
        <taxon>Sordariomycetes</taxon>
        <taxon>Lulworthiomycetidae</taxon>
        <taxon>Lulworthiales</taxon>
        <taxon>Lulworthiaceae</taxon>
        <taxon>Zalerion</taxon>
    </lineage>
</organism>
<protein>
    <recommendedName>
        <fullName evidence="6">AMP-dependent synthetase/ligase domain-containing protein</fullName>
    </recommendedName>
</protein>
<feature type="compositionally biased region" description="Basic and acidic residues" evidence="5">
    <location>
        <begin position="749"/>
        <end position="763"/>
    </location>
</feature>
<dbReference type="Proteomes" id="UP001201980">
    <property type="component" value="Unassembled WGS sequence"/>
</dbReference>
<dbReference type="Gene3D" id="3.40.50.12780">
    <property type="entry name" value="N-terminal domain of ligase-like"/>
    <property type="match status" value="2"/>
</dbReference>
<dbReference type="SUPFAM" id="SSF52777">
    <property type="entry name" value="CoA-dependent acyltransferases"/>
    <property type="match status" value="2"/>
</dbReference>
<feature type="compositionally biased region" description="Polar residues" evidence="5">
    <location>
        <begin position="737"/>
        <end position="748"/>
    </location>
</feature>
<dbReference type="CDD" id="cd04433">
    <property type="entry name" value="AFD_class_I"/>
    <property type="match status" value="1"/>
</dbReference>
<reference evidence="7" key="1">
    <citation type="submission" date="2022-07" db="EMBL/GenBank/DDBJ databases">
        <title>Draft genome sequence of Zalerion maritima ATCC 34329, a (micro)plastics degrading marine fungus.</title>
        <authorList>
            <person name="Paco A."/>
            <person name="Goncalves M.F.M."/>
            <person name="Rocha-Santos T.A.P."/>
            <person name="Alves A."/>
        </authorList>
    </citation>
    <scope>NUCLEOTIDE SEQUENCE</scope>
    <source>
        <strain evidence="7">ATCC 34329</strain>
    </source>
</reference>
<dbReference type="InterPro" id="IPR045851">
    <property type="entry name" value="AMP-bd_C_sf"/>
</dbReference>
<dbReference type="SUPFAM" id="SSF56801">
    <property type="entry name" value="Acetyl-CoA synthetase-like"/>
    <property type="match status" value="1"/>
</dbReference>
<keyword evidence="3" id="KW-0597">Phosphoprotein</keyword>
<evidence type="ECO:0000256" key="1">
    <source>
        <dbReference type="ARBA" id="ARBA00006432"/>
    </source>
</evidence>
<dbReference type="InterPro" id="IPR023213">
    <property type="entry name" value="CAT-like_dom_sf"/>
</dbReference>
<evidence type="ECO:0000256" key="2">
    <source>
        <dbReference type="ARBA" id="ARBA00022450"/>
    </source>
</evidence>
<dbReference type="Pfam" id="PF00501">
    <property type="entry name" value="AMP-binding"/>
    <property type="match status" value="1"/>
</dbReference>
<evidence type="ECO:0000256" key="4">
    <source>
        <dbReference type="ARBA" id="ARBA00022598"/>
    </source>
</evidence>
<keyword evidence="4" id="KW-0436">Ligase</keyword>
<dbReference type="InterPro" id="IPR036736">
    <property type="entry name" value="ACP-like_sf"/>
</dbReference>
<feature type="compositionally biased region" description="Basic and acidic residues" evidence="5">
    <location>
        <begin position="726"/>
        <end position="735"/>
    </location>
</feature>
<feature type="domain" description="AMP-dependent synthetase/ligase" evidence="6">
    <location>
        <begin position="112"/>
        <end position="570"/>
    </location>
</feature>
<dbReference type="PANTHER" id="PTHR43201">
    <property type="entry name" value="ACYL-COA SYNTHETASE"/>
    <property type="match status" value="1"/>
</dbReference>
<name>A0AAD5WNH4_9PEZI</name>
<dbReference type="Gene3D" id="3.30.300.30">
    <property type="match status" value="1"/>
</dbReference>
<evidence type="ECO:0000259" key="6">
    <source>
        <dbReference type="Pfam" id="PF00501"/>
    </source>
</evidence>
<feature type="compositionally biased region" description="Basic and acidic residues" evidence="5">
    <location>
        <begin position="9"/>
        <end position="20"/>
    </location>
</feature>
<accession>A0AAD5WNH4</accession>
<feature type="region of interest" description="Disordered" evidence="5">
    <location>
        <begin position="720"/>
        <end position="778"/>
    </location>
</feature>
<comment type="caution">
    <text evidence="7">The sequence shown here is derived from an EMBL/GenBank/DDBJ whole genome shotgun (WGS) entry which is preliminary data.</text>
</comment>
<dbReference type="GO" id="GO:0031956">
    <property type="term" value="F:medium-chain fatty acid-CoA ligase activity"/>
    <property type="evidence" value="ECO:0007669"/>
    <property type="project" value="TreeGrafter"/>
</dbReference>
<dbReference type="GO" id="GO:0006631">
    <property type="term" value="P:fatty acid metabolic process"/>
    <property type="evidence" value="ECO:0007669"/>
    <property type="project" value="TreeGrafter"/>
</dbReference>
<dbReference type="EMBL" id="JAKWBI020000791">
    <property type="protein sequence ID" value="KAJ2892510.1"/>
    <property type="molecule type" value="Genomic_DNA"/>
</dbReference>
<keyword evidence="2" id="KW-0596">Phosphopantetheine</keyword>
<dbReference type="InterPro" id="IPR042099">
    <property type="entry name" value="ANL_N_sf"/>
</dbReference>
<dbReference type="Gene3D" id="3.30.559.10">
    <property type="entry name" value="Chloramphenicol acetyltransferase-like domain"/>
    <property type="match status" value="1"/>
</dbReference>
<feature type="region of interest" description="Disordered" evidence="5">
    <location>
        <begin position="85"/>
        <end position="106"/>
    </location>
</feature>